<dbReference type="RefSeq" id="WP_159298723.1">
    <property type="nucleotide sequence ID" value="NZ_CP047121.1"/>
</dbReference>
<reference evidence="5 6" key="1">
    <citation type="submission" date="2019-12" db="EMBL/GenBank/DDBJ databases">
        <title>Lactobacillus hilgardii FLUB.</title>
        <authorList>
            <person name="Gustaw K."/>
        </authorList>
    </citation>
    <scope>NUCLEOTIDE SEQUENCE [LARGE SCALE GENOMIC DNA]</scope>
    <source>
        <strain evidence="5 6">FLUB</strain>
    </source>
</reference>
<dbReference type="PROSITE" id="PS50126">
    <property type="entry name" value="S1"/>
    <property type="match status" value="1"/>
</dbReference>
<proteinExistence type="inferred from homology"/>
<dbReference type="GO" id="GO:0006412">
    <property type="term" value="P:translation"/>
    <property type="evidence" value="ECO:0007669"/>
    <property type="project" value="TreeGrafter"/>
</dbReference>
<dbReference type="SMR" id="A0A6P1E6M0"/>
<dbReference type="GO" id="GO:0005737">
    <property type="term" value="C:cytoplasm"/>
    <property type="evidence" value="ECO:0007669"/>
    <property type="project" value="UniProtKB-ARBA"/>
</dbReference>
<sequence>MLRVIYRRVLDLGLKVGMKVKGVVTGIQPYGVFVDLGNQNQGLIHISECQSGYVEDINQLFSVGEIVSSLIIDIDEYTGKISLSTRSNSVNYEVFKQSANGRFSNHHYWTNYRLNIGFSTLSKRRSEWMEDAKDFF</sequence>
<dbReference type="InterPro" id="IPR003029">
    <property type="entry name" value="S1_domain"/>
</dbReference>
<evidence type="ECO:0000313" key="6">
    <source>
        <dbReference type="Proteomes" id="UP000465035"/>
    </source>
</evidence>
<evidence type="ECO:0000256" key="3">
    <source>
        <dbReference type="ARBA" id="ARBA00023274"/>
    </source>
</evidence>
<evidence type="ECO:0000256" key="2">
    <source>
        <dbReference type="ARBA" id="ARBA00022980"/>
    </source>
</evidence>
<feature type="domain" description="S1 motif" evidence="4">
    <location>
        <begin position="17"/>
        <end position="86"/>
    </location>
</feature>
<dbReference type="NCBIfam" id="NF040579">
    <property type="entry name" value="S1_dom_CvfD"/>
    <property type="match status" value="1"/>
</dbReference>
<organism evidence="5 6">
    <name type="scientific">Lentilactobacillus hilgardii</name>
    <name type="common">Lactobacillus hilgardii</name>
    <dbReference type="NCBI Taxonomy" id="1588"/>
    <lineage>
        <taxon>Bacteria</taxon>
        <taxon>Bacillati</taxon>
        <taxon>Bacillota</taxon>
        <taxon>Bacilli</taxon>
        <taxon>Lactobacillales</taxon>
        <taxon>Lactobacillaceae</taxon>
        <taxon>Lentilactobacillus</taxon>
    </lineage>
</organism>
<accession>A0A6P1E6M0</accession>
<dbReference type="GeneID" id="69057916"/>
<dbReference type="GO" id="GO:0003729">
    <property type="term" value="F:mRNA binding"/>
    <property type="evidence" value="ECO:0007669"/>
    <property type="project" value="UniProtKB-ARBA"/>
</dbReference>
<dbReference type="Gene3D" id="2.40.50.140">
    <property type="entry name" value="Nucleic acid-binding proteins"/>
    <property type="match status" value="1"/>
</dbReference>
<dbReference type="FunFam" id="2.40.50.140:FF:000051">
    <property type="entry name" value="RNA-binding transcriptional accessory protein"/>
    <property type="match status" value="1"/>
</dbReference>
<dbReference type="Pfam" id="PF00575">
    <property type="entry name" value="S1"/>
    <property type="match status" value="1"/>
</dbReference>
<protein>
    <submittedName>
        <fullName evidence="5">S1 RNA-binding domain-containing protein</fullName>
    </submittedName>
</protein>
<dbReference type="GO" id="GO:1990904">
    <property type="term" value="C:ribonucleoprotein complex"/>
    <property type="evidence" value="ECO:0007669"/>
    <property type="project" value="UniProtKB-KW"/>
</dbReference>
<evidence type="ECO:0000313" key="5">
    <source>
        <dbReference type="EMBL" id="QHB51790.1"/>
    </source>
</evidence>
<comment type="similarity">
    <text evidence="1">Belongs to the bacterial ribosomal protein bS1 family.</text>
</comment>
<dbReference type="GO" id="GO:0003735">
    <property type="term" value="F:structural constituent of ribosome"/>
    <property type="evidence" value="ECO:0007669"/>
    <property type="project" value="TreeGrafter"/>
</dbReference>
<dbReference type="SUPFAM" id="SSF50249">
    <property type="entry name" value="Nucleic acid-binding proteins"/>
    <property type="match status" value="1"/>
</dbReference>
<dbReference type="Proteomes" id="UP000465035">
    <property type="component" value="Chromosome"/>
</dbReference>
<evidence type="ECO:0000256" key="1">
    <source>
        <dbReference type="ARBA" id="ARBA00006767"/>
    </source>
</evidence>
<keyword evidence="2" id="KW-0689">Ribosomal protein</keyword>
<dbReference type="EMBL" id="CP047121">
    <property type="protein sequence ID" value="QHB51790.1"/>
    <property type="molecule type" value="Genomic_DNA"/>
</dbReference>
<dbReference type="GO" id="GO:0005840">
    <property type="term" value="C:ribosome"/>
    <property type="evidence" value="ECO:0007669"/>
    <property type="project" value="UniProtKB-KW"/>
</dbReference>
<dbReference type="AlphaFoldDB" id="A0A6P1E6M0"/>
<dbReference type="SMART" id="SM00316">
    <property type="entry name" value="S1"/>
    <property type="match status" value="1"/>
</dbReference>
<evidence type="ECO:0000259" key="4">
    <source>
        <dbReference type="PROSITE" id="PS50126"/>
    </source>
</evidence>
<name>A0A6P1E6M0_LENHI</name>
<dbReference type="InterPro" id="IPR012340">
    <property type="entry name" value="NA-bd_OB-fold"/>
</dbReference>
<gene>
    <name evidence="5" type="ORF">GQR93_06050</name>
</gene>
<dbReference type="PANTHER" id="PTHR10724:SF7">
    <property type="entry name" value="SMALL RIBOSOMAL SUBUNIT PROTEIN BS1C"/>
    <property type="match status" value="1"/>
</dbReference>
<dbReference type="PANTHER" id="PTHR10724">
    <property type="entry name" value="30S RIBOSOMAL PROTEIN S1"/>
    <property type="match status" value="1"/>
</dbReference>
<keyword evidence="3" id="KW-0687">Ribonucleoprotein</keyword>
<dbReference type="InterPro" id="IPR050437">
    <property type="entry name" value="Ribos_protein_bS1-like"/>
</dbReference>